<keyword evidence="2 6" id="KW-0812">Transmembrane</keyword>
<feature type="compositionally biased region" description="Basic and acidic residues" evidence="5">
    <location>
        <begin position="1"/>
        <end position="17"/>
    </location>
</feature>
<gene>
    <name evidence="7" type="ORF">SAMN05421791_10442</name>
</gene>
<dbReference type="PANTHER" id="PTHR30168:SF0">
    <property type="entry name" value="INNER MEMBRANE PROTEIN"/>
    <property type="match status" value="1"/>
</dbReference>
<dbReference type="RefSeq" id="WP_090289735.1">
    <property type="nucleotide sequence ID" value="NZ_FNCK01000004.1"/>
</dbReference>
<dbReference type="OrthoDB" id="9774900at2"/>
<evidence type="ECO:0000256" key="3">
    <source>
        <dbReference type="ARBA" id="ARBA00022989"/>
    </source>
</evidence>
<name>A0A1G7SIT5_9LACT</name>
<dbReference type="Pfam" id="PF04228">
    <property type="entry name" value="Zn_peptidase"/>
    <property type="match status" value="1"/>
</dbReference>
<evidence type="ECO:0000313" key="7">
    <source>
        <dbReference type="EMBL" id="SDG22977.1"/>
    </source>
</evidence>
<evidence type="ECO:0000256" key="5">
    <source>
        <dbReference type="SAM" id="MobiDB-lite"/>
    </source>
</evidence>
<organism evidence="7 8">
    <name type="scientific">Facklamia miroungae</name>
    <dbReference type="NCBI Taxonomy" id="120956"/>
    <lineage>
        <taxon>Bacteria</taxon>
        <taxon>Bacillati</taxon>
        <taxon>Bacillota</taxon>
        <taxon>Bacilli</taxon>
        <taxon>Lactobacillales</taxon>
        <taxon>Aerococcaceae</taxon>
        <taxon>Facklamia</taxon>
    </lineage>
</organism>
<evidence type="ECO:0000313" key="8">
    <source>
        <dbReference type="Proteomes" id="UP000199708"/>
    </source>
</evidence>
<accession>A0A1G7SIT5</accession>
<keyword evidence="8" id="KW-1185">Reference proteome</keyword>
<protein>
    <recommendedName>
        <fullName evidence="9">Neutral zinc metallopeptidase</fullName>
    </recommendedName>
</protein>
<evidence type="ECO:0000256" key="1">
    <source>
        <dbReference type="ARBA" id="ARBA00004167"/>
    </source>
</evidence>
<dbReference type="AlphaFoldDB" id="A0A1G7SIT5"/>
<reference evidence="7 8" key="1">
    <citation type="submission" date="2016-10" db="EMBL/GenBank/DDBJ databases">
        <authorList>
            <person name="de Groot N.N."/>
        </authorList>
    </citation>
    <scope>NUCLEOTIDE SEQUENCE [LARGE SCALE GENOMIC DNA]</scope>
    <source>
        <strain evidence="7 8">ATCC BAA-466</strain>
    </source>
</reference>
<evidence type="ECO:0000256" key="2">
    <source>
        <dbReference type="ARBA" id="ARBA00022692"/>
    </source>
</evidence>
<dbReference type="GO" id="GO:0016020">
    <property type="term" value="C:membrane"/>
    <property type="evidence" value="ECO:0007669"/>
    <property type="project" value="UniProtKB-SubCell"/>
</dbReference>
<feature type="transmembrane region" description="Helical" evidence="6">
    <location>
        <begin position="50"/>
        <end position="70"/>
    </location>
</feature>
<evidence type="ECO:0000256" key="4">
    <source>
        <dbReference type="ARBA" id="ARBA00023136"/>
    </source>
</evidence>
<dbReference type="EMBL" id="FNCK01000004">
    <property type="protein sequence ID" value="SDG22977.1"/>
    <property type="molecule type" value="Genomic_DNA"/>
</dbReference>
<dbReference type="PANTHER" id="PTHR30168">
    <property type="entry name" value="PUTATIVE MEMBRANE PROTEIN YPFJ"/>
    <property type="match status" value="1"/>
</dbReference>
<dbReference type="Proteomes" id="UP000199708">
    <property type="component" value="Unassembled WGS sequence"/>
</dbReference>
<dbReference type="STRING" id="120956.SAMN05421791_10442"/>
<sequence length="313" mass="34471">MKWEDLRRSKNVEDRRGQGRSSLGGGMGSGRSGGMGSNLIMMLLMSKGKFKWVLIGILLIFLLGGGSSLLGGNQSPNQTYDDSGVVFEDATEKAGSDSQITDKEGQFLSTVLASTEDYWTSKFEEYNLVYKKPKLVLYTEGTMTGGCGFGQSSAGPFYCPGDQSVYIDVSFYRELANKYGAPGDFAMAYVLSHEVGHHVQQLLGTMDDYQKIAQQNPGAKNELTVRLELQADYYAGAWARYADEQGILDEGDIEEALQAAFSVGDDTLQKESLGYVVPDSFTHGTSKQRQEWFARGYKHAGDFQEADTFNRDI</sequence>
<evidence type="ECO:0000256" key="6">
    <source>
        <dbReference type="SAM" id="Phobius"/>
    </source>
</evidence>
<evidence type="ECO:0008006" key="9">
    <source>
        <dbReference type="Google" id="ProtNLM"/>
    </source>
</evidence>
<dbReference type="InterPro" id="IPR007343">
    <property type="entry name" value="Uncharacterised_pept_Zn_put"/>
</dbReference>
<proteinExistence type="predicted"/>
<feature type="region of interest" description="Disordered" evidence="5">
    <location>
        <begin position="1"/>
        <end position="30"/>
    </location>
</feature>
<keyword evidence="4 6" id="KW-0472">Membrane</keyword>
<comment type="subcellular location">
    <subcellularLocation>
        <location evidence="1">Membrane</location>
        <topology evidence="1">Single-pass membrane protein</topology>
    </subcellularLocation>
</comment>
<keyword evidence="3 6" id="KW-1133">Transmembrane helix</keyword>